<keyword evidence="2 6" id="KW-0489">Methyltransferase</keyword>
<dbReference type="InterPro" id="IPR051259">
    <property type="entry name" value="rRNA_Methyltransferase"/>
</dbReference>
<dbReference type="PANTHER" id="PTHR43191">
    <property type="entry name" value="RRNA METHYLTRANSFERASE 3"/>
    <property type="match status" value="1"/>
</dbReference>
<dbReference type="Proteomes" id="UP000298616">
    <property type="component" value="Chromosome"/>
</dbReference>
<evidence type="ECO:0000313" key="6">
    <source>
        <dbReference type="EMBL" id="QCK15019.1"/>
    </source>
</evidence>
<dbReference type="Gene3D" id="3.30.1330.30">
    <property type="match status" value="1"/>
</dbReference>
<dbReference type="InterPro" id="IPR029026">
    <property type="entry name" value="tRNA_m1G_MTases_N"/>
</dbReference>
<dbReference type="InterPro" id="IPR001537">
    <property type="entry name" value="SpoU_MeTrfase"/>
</dbReference>
<dbReference type="SUPFAM" id="SSF55315">
    <property type="entry name" value="L30e-like"/>
    <property type="match status" value="1"/>
</dbReference>
<dbReference type="GO" id="GO:0032259">
    <property type="term" value="P:methylation"/>
    <property type="evidence" value="ECO:0007669"/>
    <property type="project" value="UniProtKB-KW"/>
</dbReference>
<evidence type="ECO:0000313" key="7">
    <source>
        <dbReference type="Proteomes" id="UP000298616"/>
    </source>
</evidence>
<dbReference type="EMBL" id="CP028923">
    <property type="protein sequence ID" value="QCK15019.1"/>
    <property type="molecule type" value="Genomic_DNA"/>
</dbReference>
<dbReference type="Pfam" id="PF00588">
    <property type="entry name" value="SpoU_methylase"/>
    <property type="match status" value="1"/>
</dbReference>
<comment type="similarity">
    <text evidence="1">Belongs to the class IV-like SAM-binding methyltransferase superfamily. RNA methyltransferase TrmH family.</text>
</comment>
<proteinExistence type="inferred from homology"/>
<keyword evidence="7" id="KW-1185">Reference proteome</keyword>
<gene>
    <name evidence="6" type="ORF">DCC35_09810</name>
</gene>
<protein>
    <submittedName>
        <fullName evidence="6">RNA methyltransferase</fullName>
    </submittedName>
</protein>
<organism evidence="6 7">
    <name type="scientific">Mangrovivirga cuniculi</name>
    <dbReference type="NCBI Taxonomy" id="2715131"/>
    <lineage>
        <taxon>Bacteria</taxon>
        <taxon>Pseudomonadati</taxon>
        <taxon>Bacteroidota</taxon>
        <taxon>Cytophagia</taxon>
        <taxon>Cytophagales</taxon>
        <taxon>Mangrovivirgaceae</taxon>
        <taxon>Mangrovivirga</taxon>
    </lineage>
</organism>
<evidence type="ECO:0000256" key="2">
    <source>
        <dbReference type="ARBA" id="ARBA00022603"/>
    </source>
</evidence>
<reference evidence="6 7" key="1">
    <citation type="submission" date="2018-04" db="EMBL/GenBank/DDBJ databases">
        <title>Complete genome uncultured novel isolate.</title>
        <authorList>
            <person name="Merlino G."/>
        </authorList>
    </citation>
    <scope>NUCLEOTIDE SEQUENCE [LARGE SCALE GENOMIC DNA]</scope>
    <source>
        <strain evidence="7">R1DC9</strain>
    </source>
</reference>
<dbReference type="Pfam" id="PF22435">
    <property type="entry name" value="MRM3-like_sub_bind"/>
    <property type="match status" value="1"/>
</dbReference>
<evidence type="ECO:0000256" key="1">
    <source>
        <dbReference type="ARBA" id="ARBA00007228"/>
    </source>
</evidence>
<dbReference type="KEGG" id="fpf:DCC35_09810"/>
<dbReference type="GO" id="GO:0006396">
    <property type="term" value="P:RNA processing"/>
    <property type="evidence" value="ECO:0007669"/>
    <property type="project" value="InterPro"/>
</dbReference>
<accession>A0A4D7JFQ6</accession>
<dbReference type="InterPro" id="IPR029064">
    <property type="entry name" value="Ribosomal_eL30-like_sf"/>
</dbReference>
<dbReference type="PANTHER" id="PTHR43191:SF2">
    <property type="entry name" value="RRNA METHYLTRANSFERASE 3, MITOCHONDRIAL"/>
    <property type="match status" value="1"/>
</dbReference>
<dbReference type="CDD" id="cd18109">
    <property type="entry name" value="SpoU-like_RNA-MTase"/>
    <property type="match status" value="1"/>
</dbReference>
<dbReference type="Gene3D" id="3.40.1280.10">
    <property type="match status" value="1"/>
</dbReference>
<dbReference type="InterPro" id="IPR053888">
    <property type="entry name" value="MRM3-like_sub_bind"/>
</dbReference>
<dbReference type="RefSeq" id="WP_137090605.1">
    <property type="nucleotide sequence ID" value="NZ_CP028923.1"/>
</dbReference>
<dbReference type="AlphaFoldDB" id="A0A4D7JFQ6"/>
<keyword evidence="3 6" id="KW-0808">Transferase</keyword>
<name>A0A4D7JFQ6_9BACT</name>
<dbReference type="GO" id="GO:0008173">
    <property type="term" value="F:RNA methyltransferase activity"/>
    <property type="evidence" value="ECO:0007669"/>
    <property type="project" value="InterPro"/>
</dbReference>
<evidence type="ECO:0000256" key="3">
    <source>
        <dbReference type="ARBA" id="ARBA00022679"/>
    </source>
</evidence>
<dbReference type="OrthoDB" id="9785673at2"/>
<feature type="domain" description="tRNA/rRNA methyltransferase SpoU type" evidence="4">
    <location>
        <begin position="107"/>
        <end position="242"/>
    </location>
</feature>
<dbReference type="InterPro" id="IPR029028">
    <property type="entry name" value="Alpha/beta_knot_MTases"/>
</dbReference>
<evidence type="ECO:0000259" key="5">
    <source>
        <dbReference type="Pfam" id="PF22435"/>
    </source>
</evidence>
<sequence>MLSKNAVKRIKQLQLKKYRKKTQRFLVEGAKNINELLHSTVKIEKLYLTSSFFNTINTSDIQDVSSVLEIVKENELESISFYQTNNAGLAIAEIPENQVDIKNDTWTLLLDDIRDPGNLGTIIRIADWYGIKNVVCSQESADFYNPKVISATMGSFTRVNVVYSNIADVLNNNPNIPSYGALLGGENIHSLADLPKAGFLIIGNESHGISSQVESLCKNKISIPGFGMTESLNAAVATGILCDNIFRLKKK</sequence>
<evidence type="ECO:0000259" key="4">
    <source>
        <dbReference type="Pfam" id="PF00588"/>
    </source>
</evidence>
<feature type="domain" description="MRM3-like substrate binding" evidence="5">
    <location>
        <begin position="5"/>
        <end position="85"/>
    </location>
</feature>
<dbReference type="SUPFAM" id="SSF75217">
    <property type="entry name" value="alpha/beta knot"/>
    <property type="match status" value="1"/>
</dbReference>
<dbReference type="GO" id="GO:0003723">
    <property type="term" value="F:RNA binding"/>
    <property type="evidence" value="ECO:0007669"/>
    <property type="project" value="InterPro"/>
</dbReference>